<gene>
    <name evidence="4" type="ORF">QJV33_10680</name>
</gene>
<accession>A0ABT6QA08</accession>
<dbReference type="InterPro" id="IPR011856">
    <property type="entry name" value="tRNA_endonuc-like_dom_sf"/>
</dbReference>
<feature type="chain" id="PRO_5047413035" evidence="2">
    <location>
        <begin position="25"/>
        <end position="441"/>
    </location>
</feature>
<evidence type="ECO:0000313" key="4">
    <source>
        <dbReference type="EMBL" id="MDI2113734.1"/>
    </source>
</evidence>
<comment type="caution">
    <text evidence="4">The sequence shown here is derived from an EMBL/GenBank/DDBJ whole genome shotgun (WGS) entry which is preliminary data.</text>
</comment>
<dbReference type="PANTHER" id="PTHR30015:SF6">
    <property type="entry name" value="SLL1429 PROTEIN"/>
    <property type="match status" value="1"/>
</dbReference>
<name>A0ABT6QA08_9PROT</name>
<reference evidence="4" key="1">
    <citation type="submission" date="2023-05" db="EMBL/GenBank/DDBJ databases">
        <title>Whole genome sequence of Commensalibacter sp.</title>
        <authorList>
            <person name="Charoenyingcharoen P."/>
            <person name="Yukphan P."/>
        </authorList>
    </citation>
    <scope>NUCLEOTIDE SEQUENCE</scope>
    <source>
        <strain evidence="4">TBRC 10068</strain>
    </source>
</reference>
<evidence type="ECO:0000259" key="3">
    <source>
        <dbReference type="Pfam" id="PF04471"/>
    </source>
</evidence>
<keyword evidence="4" id="KW-0255">Endonuclease</keyword>
<dbReference type="Pfam" id="PF04471">
    <property type="entry name" value="Mrr_cat"/>
    <property type="match status" value="1"/>
</dbReference>
<dbReference type="GO" id="GO:0004519">
    <property type="term" value="F:endonuclease activity"/>
    <property type="evidence" value="ECO:0007669"/>
    <property type="project" value="UniProtKB-KW"/>
</dbReference>
<feature type="transmembrane region" description="Helical" evidence="1">
    <location>
        <begin position="193"/>
        <end position="215"/>
    </location>
</feature>
<dbReference type="PANTHER" id="PTHR30015">
    <property type="entry name" value="MRR RESTRICTION SYSTEM PROTEIN"/>
    <property type="match status" value="1"/>
</dbReference>
<dbReference type="SUPFAM" id="SSF52980">
    <property type="entry name" value="Restriction endonuclease-like"/>
    <property type="match status" value="1"/>
</dbReference>
<keyword evidence="4" id="KW-0449">Lipoprotein</keyword>
<dbReference type="Proteomes" id="UP001431775">
    <property type="component" value="Unassembled WGS sequence"/>
</dbReference>
<dbReference type="InterPro" id="IPR011335">
    <property type="entry name" value="Restrct_endonuc-II-like"/>
</dbReference>
<feature type="domain" description="Restriction endonuclease type IV Mrr" evidence="3">
    <location>
        <begin position="330"/>
        <end position="435"/>
    </location>
</feature>
<organism evidence="4 5">
    <name type="scientific">Commensalibacter nepenthis</name>
    <dbReference type="NCBI Taxonomy" id="3043872"/>
    <lineage>
        <taxon>Bacteria</taxon>
        <taxon>Pseudomonadati</taxon>
        <taxon>Pseudomonadota</taxon>
        <taxon>Alphaproteobacteria</taxon>
        <taxon>Acetobacterales</taxon>
        <taxon>Acetobacteraceae</taxon>
    </lineage>
</organism>
<dbReference type="Gene3D" id="3.40.1350.10">
    <property type="match status" value="1"/>
</dbReference>
<keyword evidence="2" id="KW-0732">Signal</keyword>
<dbReference type="InterPro" id="IPR052906">
    <property type="entry name" value="Type_IV_Methyl-Rstrct_Enzyme"/>
</dbReference>
<keyword evidence="1" id="KW-0472">Membrane</keyword>
<keyword evidence="5" id="KW-1185">Reference proteome</keyword>
<keyword evidence="1" id="KW-0812">Transmembrane</keyword>
<evidence type="ECO:0000313" key="5">
    <source>
        <dbReference type="Proteomes" id="UP001431775"/>
    </source>
</evidence>
<keyword evidence="4" id="KW-0540">Nuclease</keyword>
<dbReference type="EMBL" id="JASBAN010000001">
    <property type="protein sequence ID" value="MDI2113734.1"/>
    <property type="molecule type" value="Genomic_DNA"/>
</dbReference>
<evidence type="ECO:0000256" key="2">
    <source>
        <dbReference type="SAM" id="SignalP"/>
    </source>
</evidence>
<evidence type="ECO:0000256" key="1">
    <source>
        <dbReference type="SAM" id="Phobius"/>
    </source>
</evidence>
<keyword evidence="1" id="KW-1133">Transmembrane helix</keyword>
<keyword evidence="4" id="KW-0378">Hydrolase</keyword>
<feature type="signal peptide" evidence="2">
    <location>
        <begin position="1"/>
        <end position="24"/>
    </location>
</feature>
<dbReference type="InterPro" id="IPR007560">
    <property type="entry name" value="Restrct_endonuc_IV_Mrr"/>
</dbReference>
<protein>
    <submittedName>
        <fullName evidence="4">Restriction endonuclease</fullName>
    </submittedName>
</protein>
<proteinExistence type="predicted"/>
<dbReference type="RefSeq" id="WP_281463313.1">
    <property type="nucleotide sequence ID" value="NZ_JASBAN010000001.1"/>
</dbReference>
<sequence>MKNKFLYIFLTLCYLCFFSLPSFSASQIIADNALWRSSINTKSQQLTINGQDNDFIITLFIYSGRQSLLQIAYLQNSNYLRDTYSLNFSIGTQNFTLNKQAFVTKSNQTYFKTNLSTQQLKLFIHDFTAKESAYITINNDIVPISLTGTSLIVSRLLQYLDKYPMPELPSPFGKLNASNTTSLFDPSIFHNQILYGMSIIAFILLFGHPLLNFFISFYKRKRKNHSFSKALKIANYQIKQHANILYIKRDQLLYKDEYGSLIEDKWLQEVNRFIKSIIKPNLSNHQLLGLLPHIKKEIVRNILYTAKYPPKKQTKLFQRTRKSRYKFSPKMNPFDYEIYCAELLNHSGWDAEVTTASGDQGADVIAVKKGVTFIIQCKLYSKPVGNKAVQEVNAAKTFYHADYAAVVSNAAYTTAARQLAASTKVALLHHKTLEDFARSLI</sequence>